<protein>
    <recommendedName>
        <fullName evidence="4">Secreted protein</fullName>
    </recommendedName>
</protein>
<evidence type="ECO:0000313" key="2">
    <source>
        <dbReference type="EMBL" id="KAF4650087.1"/>
    </source>
</evidence>
<evidence type="ECO:0008006" key="4">
    <source>
        <dbReference type="Google" id="ProtNLM"/>
    </source>
</evidence>
<feature type="signal peptide" evidence="1">
    <location>
        <begin position="1"/>
        <end position="21"/>
    </location>
</feature>
<organism evidence="2 3">
    <name type="scientific">Perkinsus chesapeaki</name>
    <name type="common">Clam parasite</name>
    <name type="synonym">Perkinsus andrewsi</name>
    <dbReference type="NCBI Taxonomy" id="330153"/>
    <lineage>
        <taxon>Eukaryota</taxon>
        <taxon>Sar</taxon>
        <taxon>Alveolata</taxon>
        <taxon>Perkinsozoa</taxon>
        <taxon>Perkinsea</taxon>
        <taxon>Perkinsida</taxon>
        <taxon>Perkinsidae</taxon>
        <taxon>Perkinsus</taxon>
    </lineage>
</organism>
<dbReference type="EMBL" id="JAAPAO010001347">
    <property type="protein sequence ID" value="KAF4650087.1"/>
    <property type="molecule type" value="Genomic_DNA"/>
</dbReference>
<reference evidence="2 3" key="1">
    <citation type="submission" date="2020-04" db="EMBL/GenBank/DDBJ databases">
        <title>Perkinsus chesapeaki whole genome sequence.</title>
        <authorList>
            <person name="Bogema D.R."/>
        </authorList>
    </citation>
    <scope>NUCLEOTIDE SEQUENCE [LARGE SCALE GENOMIC DNA]</scope>
    <source>
        <strain evidence="2">ATCC PRA-425</strain>
    </source>
</reference>
<feature type="chain" id="PRO_5029457058" description="Secreted protein" evidence="1">
    <location>
        <begin position="22"/>
        <end position="128"/>
    </location>
</feature>
<feature type="non-terminal residue" evidence="2">
    <location>
        <position position="1"/>
    </location>
</feature>
<accession>A0A7J6KSK5</accession>
<dbReference type="Proteomes" id="UP000591131">
    <property type="component" value="Unassembled WGS sequence"/>
</dbReference>
<evidence type="ECO:0000313" key="3">
    <source>
        <dbReference type="Proteomes" id="UP000591131"/>
    </source>
</evidence>
<sequence length="128" mass="14223">MNSVAISVILFYVLVTTPLEGRECDPSKRPPLPETAKHMLSRTLRLDGVPNDDDIKDAANCQRVQRLVNESAFSYLFPLANEGKGAVAKWPKFCDDVGSEDMTKDEVCLRELATMFAHFVQEVGAHTP</sequence>
<gene>
    <name evidence="2" type="ORF">FOL47_001454</name>
</gene>
<name>A0A7J6KSK5_PERCH</name>
<feature type="non-terminal residue" evidence="2">
    <location>
        <position position="128"/>
    </location>
</feature>
<dbReference type="Gene3D" id="1.10.530.10">
    <property type="match status" value="1"/>
</dbReference>
<comment type="caution">
    <text evidence="2">The sequence shown here is derived from an EMBL/GenBank/DDBJ whole genome shotgun (WGS) entry which is preliminary data.</text>
</comment>
<keyword evidence="3" id="KW-1185">Reference proteome</keyword>
<proteinExistence type="predicted"/>
<dbReference type="AlphaFoldDB" id="A0A7J6KSK5"/>
<keyword evidence="1" id="KW-0732">Signal</keyword>
<evidence type="ECO:0000256" key="1">
    <source>
        <dbReference type="SAM" id="SignalP"/>
    </source>
</evidence>